<organism evidence="2 3">
    <name type="scientific">Umezawaea tangerina</name>
    <dbReference type="NCBI Taxonomy" id="84725"/>
    <lineage>
        <taxon>Bacteria</taxon>
        <taxon>Bacillati</taxon>
        <taxon>Actinomycetota</taxon>
        <taxon>Actinomycetes</taxon>
        <taxon>Pseudonocardiales</taxon>
        <taxon>Pseudonocardiaceae</taxon>
        <taxon>Umezawaea</taxon>
    </lineage>
</organism>
<reference evidence="2 3" key="1">
    <citation type="submission" date="2018-03" db="EMBL/GenBank/DDBJ databases">
        <title>Genomic Encyclopedia of Archaeal and Bacterial Type Strains, Phase II (KMG-II): from individual species to whole genera.</title>
        <authorList>
            <person name="Goeker M."/>
        </authorList>
    </citation>
    <scope>NUCLEOTIDE SEQUENCE [LARGE SCALE GENOMIC DNA]</scope>
    <source>
        <strain evidence="2 3">DSM 44720</strain>
    </source>
</reference>
<protein>
    <submittedName>
        <fullName evidence="2">Putative DNA-binding WGR domain protein</fullName>
    </submittedName>
</protein>
<dbReference type="Gene3D" id="2.20.140.10">
    <property type="entry name" value="WGR domain"/>
    <property type="match status" value="1"/>
</dbReference>
<evidence type="ECO:0000313" key="2">
    <source>
        <dbReference type="EMBL" id="PRY44642.1"/>
    </source>
</evidence>
<dbReference type="InterPro" id="IPR025406">
    <property type="entry name" value="DUF4132"/>
</dbReference>
<name>A0A2T0TG24_9PSEU</name>
<evidence type="ECO:0000259" key="1">
    <source>
        <dbReference type="PROSITE" id="PS51977"/>
    </source>
</evidence>
<dbReference type="InterPro" id="IPR049809">
    <property type="entry name" value="YehF/YfeS-like_WGR"/>
</dbReference>
<accession>A0A2T0TG24</accession>
<dbReference type="CDD" id="cd07996">
    <property type="entry name" value="WGR_MMR_like"/>
    <property type="match status" value="1"/>
</dbReference>
<feature type="domain" description="WGR" evidence="1">
    <location>
        <begin position="1"/>
        <end position="79"/>
    </location>
</feature>
<dbReference type="RefSeq" id="WP_170155724.1">
    <property type="nucleotide sequence ID" value="NZ_PVTF01000002.1"/>
</dbReference>
<dbReference type="GO" id="GO:0003677">
    <property type="term" value="F:DNA binding"/>
    <property type="evidence" value="ECO:0007669"/>
    <property type="project" value="UniProtKB-KW"/>
</dbReference>
<dbReference type="PROSITE" id="PS51977">
    <property type="entry name" value="WGR"/>
    <property type="match status" value="1"/>
</dbReference>
<dbReference type="SMART" id="SM00773">
    <property type="entry name" value="WGR"/>
    <property type="match status" value="1"/>
</dbReference>
<sequence>MRRLEYVGGSSEKFWEASRQDTAVTVRWGRLGTTGQSKRKEFADEAAAEAFLSTQAAGKLRKGYREIGGDPAEAAPVVVADRTAEPVPEAEPVVVADPTGDPVAEAASVVADWPDEDVFAPGGPVRAAYPRRDQGRGRYQADPAVDGTAAEFAQRYRRKLDAVLQATDREIGQAVARYLDGAADPLGAAATAVALAGIVGYRERRDLAKLAPEWVRRNGVGFAATATVLAAEVVSDTGGPANRTPMVLRRAKGDERLPWGSVVDEVRGDVRRALAAADDEQYAAAVAEVTALSTGGPGACVAAFLLPTETALVDRALAVVADITGGITAACAVAAVGTPEQLAEVSRFTAHRAAERDGRVVPTLLRALGPAAAAAFADWLEGADADLGRRLLAGLVEMPTDDAFTRLLVRVDGPHVRPALQEAVRRYPRRAARLLAAAVVGGEPWAPAARDLLRSHLVAFPALLDDVVPGLAAAQREAALALLDGVDRLPDAPAELLPDVLRTPPWTRPRPAPPVVLPGLPVTAAARIAWLPGEERAAAAERDGNLLYHRRTTDWAAEVAHRVENGGIAYPTLLHAPLELVGPLVGVYRPRSAWRVESWGTALLERFGLAALPALLSLGGTADVLRVLHPVLDERVARAVVAALDKKSARSQATAWLTRHGAAALPFLLPTALGAPGRERTAAEGAVRLVAADVGETAVLAAASALGADAVGATRTVLATDPLSLLPKKLPVPGAWVDLASLPQVRLRDRWFALPADALRDLLTMLALGRPGEHYGGVDPVVRACEPASLAAFGWGLFEQWRAAGMPPKDGWALTALGVLGDDGTVRALAPVIRAWPGEGGHARAVTGLDVLADIGTDVALMHLDGIARKVKFAGLRERAGEKIAHVAARLGLSPERLADRLVPDLGLSPDGSLVLDYGPRRFVVGFDERLRPVVSDEDGKPRKSLPKPGVKDDEELATAAYQRFAGLKKDVRTLAADQITRLERAMVGGRTWTGAEFAEFLVGHPLLVHVVRRLVWVVLSGSGAVTGSFRVAEDRSLSDVDDEVHALSADAVVAVAHPVRLGDSTTAWAEVFADYEILQPFPQLGRPVHVLTEAERAGSRLTRFEGVVLPTTRVLSLVRLGWQRGAPMDGGVEPGLYKELPGGLHAIVELDPGLVVGDLDALGDQTVRRVFVDRDTAGHRWHTNPADTTLAGLDPVSASEVVGDLAELTGR</sequence>
<proteinExistence type="predicted"/>
<dbReference type="InterPro" id="IPR036930">
    <property type="entry name" value="WGR_dom_sf"/>
</dbReference>
<dbReference type="Pfam" id="PF13569">
    <property type="entry name" value="DUF4132"/>
    <property type="match status" value="1"/>
</dbReference>
<dbReference type="InterPro" id="IPR008893">
    <property type="entry name" value="WGR_domain"/>
</dbReference>
<dbReference type="AlphaFoldDB" id="A0A2T0TG24"/>
<dbReference type="SUPFAM" id="SSF142921">
    <property type="entry name" value="WGR domain-like"/>
    <property type="match status" value="1"/>
</dbReference>
<dbReference type="EMBL" id="PVTF01000002">
    <property type="protein sequence ID" value="PRY44642.1"/>
    <property type="molecule type" value="Genomic_DNA"/>
</dbReference>
<keyword evidence="3" id="KW-1185">Reference proteome</keyword>
<keyword evidence="2" id="KW-0238">DNA-binding</keyword>
<dbReference type="Proteomes" id="UP000239494">
    <property type="component" value="Unassembled WGS sequence"/>
</dbReference>
<evidence type="ECO:0000313" key="3">
    <source>
        <dbReference type="Proteomes" id="UP000239494"/>
    </source>
</evidence>
<gene>
    <name evidence="2" type="ORF">CLV43_102207</name>
</gene>
<comment type="caution">
    <text evidence="2">The sequence shown here is derived from an EMBL/GenBank/DDBJ whole genome shotgun (WGS) entry which is preliminary data.</text>
</comment>
<dbReference type="Pfam" id="PF05406">
    <property type="entry name" value="WGR"/>
    <property type="match status" value="1"/>
</dbReference>